<evidence type="ECO:0000313" key="1">
    <source>
        <dbReference type="EMBL" id="KAE8400356.1"/>
    </source>
</evidence>
<dbReference type="RefSeq" id="XP_031937675.1">
    <property type="nucleotide sequence ID" value="XM_032083005.1"/>
</dbReference>
<sequence length="64" mass="7302">MEVFTKINRQDNFMELCGGMSMLSLDFFFLMLTRGSLERSPKSIDNKLDGIVYGKGKGHFKSSF</sequence>
<dbReference type="AlphaFoldDB" id="A0A5N7D1R8"/>
<evidence type="ECO:0000313" key="2">
    <source>
        <dbReference type="Proteomes" id="UP000325579"/>
    </source>
</evidence>
<organism evidence="1 2">
    <name type="scientific">Aspergillus pseudonomiae</name>
    <dbReference type="NCBI Taxonomy" id="1506151"/>
    <lineage>
        <taxon>Eukaryota</taxon>
        <taxon>Fungi</taxon>
        <taxon>Dikarya</taxon>
        <taxon>Ascomycota</taxon>
        <taxon>Pezizomycotina</taxon>
        <taxon>Eurotiomycetes</taxon>
        <taxon>Eurotiomycetidae</taxon>
        <taxon>Eurotiales</taxon>
        <taxon>Aspergillaceae</taxon>
        <taxon>Aspergillus</taxon>
        <taxon>Aspergillus subgen. Circumdati</taxon>
    </lineage>
</organism>
<keyword evidence="2" id="KW-1185">Reference proteome</keyword>
<protein>
    <submittedName>
        <fullName evidence="1">Uncharacterized protein</fullName>
    </submittedName>
</protein>
<accession>A0A5N7D1R8</accession>
<dbReference type="EMBL" id="ML736817">
    <property type="protein sequence ID" value="KAE8400356.1"/>
    <property type="molecule type" value="Genomic_DNA"/>
</dbReference>
<dbReference type="GeneID" id="43667696"/>
<name>A0A5N7D1R8_9EURO</name>
<gene>
    <name evidence="1" type="ORF">BDV37DRAFT_257993</name>
</gene>
<proteinExistence type="predicted"/>
<dbReference type="Proteomes" id="UP000325579">
    <property type="component" value="Unassembled WGS sequence"/>
</dbReference>
<reference evidence="1 2" key="1">
    <citation type="submission" date="2019-04" db="EMBL/GenBank/DDBJ databases">
        <authorList>
            <consortium name="DOE Joint Genome Institute"/>
            <person name="Mondo S."/>
            <person name="Kjaerbolling I."/>
            <person name="Vesth T."/>
            <person name="Frisvad J.C."/>
            <person name="Nybo J.L."/>
            <person name="Theobald S."/>
            <person name="Kildgaard S."/>
            <person name="Isbrandt T."/>
            <person name="Kuo A."/>
            <person name="Sato A."/>
            <person name="Lyhne E.K."/>
            <person name="Kogle M.E."/>
            <person name="Wiebenga A."/>
            <person name="Kun R.S."/>
            <person name="Lubbers R.J."/>
            <person name="Makela M.R."/>
            <person name="Barry K."/>
            <person name="Chovatia M."/>
            <person name="Clum A."/>
            <person name="Daum C."/>
            <person name="Haridas S."/>
            <person name="He G."/>
            <person name="LaButti K."/>
            <person name="Lipzen A."/>
            <person name="Riley R."/>
            <person name="Salamov A."/>
            <person name="Simmons B.A."/>
            <person name="Magnuson J.K."/>
            <person name="Henrissat B."/>
            <person name="Mortensen U.H."/>
            <person name="Larsen T.O."/>
            <person name="Devries R.P."/>
            <person name="Grigoriev I.V."/>
            <person name="Machida M."/>
            <person name="Baker S.E."/>
            <person name="Andersen M.R."/>
            <person name="Cantor M.N."/>
            <person name="Hua S.X."/>
        </authorList>
    </citation>
    <scope>NUCLEOTIDE SEQUENCE [LARGE SCALE GENOMIC DNA]</scope>
    <source>
        <strain evidence="1 2">CBS 119388</strain>
    </source>
</reference>